<keyword evidence="4" id="KW-1185">Reference proteome</keyword>
<sequence precursor="true">MAKKCLIIVLLIVFIMFLQPNNYYIFAEENTEITVENDNDKLGELLEEKIEENEKENEETSYIKVTDLDIADYKTTMKVGEKQLLVVTVLPLDATDKKVRYYSSKESVAKVNELGRITALSPGTTRITIEAADGVSEEFKLKVVSSKDTYIEVSELDLGDYKKEMRVGDNQLLSVTVLPYDVTDKNVKYASSNEKVATVNGLGRITALSEGETVITVKAGNKENSFVLKVLPKKDTRVKDIDLGDYQEKMKVGETQLLMPAVIPQDAVNPGFKYTSTKTEVATINEIGRIRAHKEGTTVIIVEADGVKKQFELTVYGEIKAAEMDLGDYQKVMKVGDKQLLTPSVLPREASDRKITYKSTNEDVASVNVFGRIEAHAIGETEIIVSVDEIEKSFDLKVIENKDYPVEDIYIEKYEEKMEVGKTQRLSVTVLPYYAKDSTVEYSSEDYTIATVNSSGEIKAIKEGSTVINIKAGDVTKQITIHVVTATERIAVNKTYVVLKTGEQFQLNCKVSPPEANQKIEFKSNEPLVAKVDDNGLITAVDTGVATIIVTNGYRQTEVTVLVNKEFIKEGEEVIPLASSEYEVDLLAEMIKNSDKMKVVINKSEFSKVTKSAFKHLYLLEKILIVDGGEYIIEIKGNDIVNYENELFTNIKYNEISKGIEIIINENQKLPGKISISFDNIQIQRAKYLYLYNEAKKKYEVISNAIENGTITIDIGGKYLLTNKKLSLLRVNLFVTIIGGIGFLTMVTIYIISRRRYWFW</sequence>
<keyword evidence="1" id="KW-0812">Transmembrane</keyword>
<reference evidence="3 4" key="2">
    <citation type="journal article" date="2012" name="Stand. Genomic Sci.">
        <title>Complete Genome Sequence of Clostridium clariflavum DSM 19732.</title>
        <authorList>
            <person name="Izquierdo J.A."/>
            <person name="Goodwin L."/>
            <person name="Davenport K.W."/>
            <person name="Teshima H."/>
            <person name="Bruce D."/>
            <person name="Detter C."/>
            <person name="Tapia R."/>
            <person name="Han S."/>
            <person name="Land M."/>
            <person name="Hauser L."/>
            <person name="Jeffries C.D."/>
            <person name="Han J."/>
            <person name="Pitluck S."/>
            <person name="Nolan M."/>
            <person name="Chen A."/>
            <person name="Huntemann M."/>
            <person name="Mavromatis K."/>
            <person name="Mikhailova N."/>
            <person name="Liolios K."/>
            <person name="Woyke T."/>
            <person name="Lynd L.R."/>
        </authorList>
    </citation>
    <scope>NUCLEOTIDE SEQUENCE [LARGE SCALE GENOMIC DNA]</scope>
    <source>
        <strain evidence="4">DSM 19732 / NBRC 101661 / EBR45</strain>
    </source>
</reference>
<dbReference type="EMBL" id="CP003065">
    <property type="protein sequence ID" value="AEV67517.1"/>
    <property type="molecule type" value="Genomic_DNA"/>
</dbReference>
<dbReference type="AlphaFoldDB" id="G8LVV0"/>
<name>G8LVV0_ACECE</name>
<dbReference type="InterPro" id="IPR003343">
    <property type="entry name" value="Big_2"/>
</dbReference>
<evidence type="ECO:0000259" key="2">
    <source>
        <dbReference type="SMART" id="SM00635"/>
    </source>
</evidence>
<organism evidence="3 4">
    <name type="scientific">Acetivibrio clariflavus (strain DSM 19732 / NBRC 101661 / EBR45)</name>
    <name type="common">Clostridium clariflavum</name>
    <dbReference type="NCBI Taxonomy" id="720554"/>
    <lineage>
        <taxon>Bacteria</taxon>
        <taxon>Bacillati</taxon>
        <taxon>Bacillota</taxon>
        <taxon>Clostridia</taxon>
        <taxon>Eubacteriales</taxon>
        <taxon>Oscillospiraceae</taxon>
        <taxon>Acetivibrio</taxon>
    </lineage>
</organism>
<dbReference type="eggNOG" id="COG5492">
    <property type="taxonomic scope" value="Bacteria"/>
</dbReference>
<feature type="transmembrane region" description="Helical" evidence="1">
    <location>
        <begin position="731"/>
        <end position="752"/>
    </location>
</feature>
<evidence type="ECO:0000313" key="4">
    <source>
        <dbReference type="Proteomes" id="UP000005435"/>
    </source>
</evidence>
<feature type="domain" description="BIG2" evidence="2">
    <location>
        <begin position="64"/>
        <end position="141"/>
    </location>
</feature>
<dbReference type="KEGG" id="ccl:Clocl_0821"/>
<dbReference type="Gene3D" id="2.60.40.1080">
    <property type="match status" value="6"/>
</dbReference>
<dbReference type="HOGENOM" id="CLU_366697_0_0_9"/>
<dbReference type="SUPFAM" id="SSF49373">
    <property type="entry name" value="Invasin/intimin cell-adhesion fragments"/>
    <property type="match status" value="6"/>
</dbReference>
<dbReference type="RefSeq" id="WP_014254144.1">
    <property type="nucleotide sequence ID" value="NC_016627.1"/>
</dbReference>
<gene>
    <name evidence="3" type="ordered locus">Clocl_0821</name>
</gene>
<feature type="domain" description="BIG2" evidence="2">
    <location>
        <begin position="486"/>
        <end position="562"/>
    </location>
</feature>
<feature type="domain" description="BIG2" evidence="2">
    <location>
        <begin position="152"/>
        <end position="229"/>
    </location>
</feature>
<dbReference type="InterPro" id="IPR008964">
    <property type="entry name" value="Invasin/intimin_cell_adhesion"/>
</dbReference>
<feature type="domain" description="BIG2" evidence="2">
    <location>
        <begin position="320"/>
        <end position="397"/>
    </location>
</feature>
<dbReference type="Pfam" id="PF02368">
    <property type="entry name" value="Big_2"/>
    <property type="match status" value="6"/>
</dbReference>
<accession>G8LVV0</accession>
<reference evidence="4" key="1">
    <citation type="submission" date="2011-12" db="EMBL/GenBank/DDBJ databases">
        <title>Complete sequence of Clostridium clariflavum DSM 19732.</title>
        <authorList>
            <consortium name="US DOE Joint Genome Institute"/>
            <person name="Lucas S."/>
            <person name="Han J."/>
            <person name="Lapidus A."/>
            <person name="Cheng J.-F."/>
            <person name="Goodwin L."/>
            <person name="Pitluck S."/>
            <person name="Peters L."/>
            <person name="Teshima H."/>
            <person name="Detter J.C."/>
            <person name="Han C."/>
            <person name="Tapia R."/>
            <person name="Land M."/>
            <person name="Hauser L."/>
            <person name="Kyrpides N."/>
            <person name="Ivanova N."/>
            <person name="Pagani I."/>
            <person name="Kitzmiller T."/>
            <person name="Lynd L."/>
            <person name="Izquierdo J."/>
            <person name="Woyke T."/>
        </authorList>
    </citation>
    <scope>NUCLEOTIDE SEQUENCE [LARGE SCALE GENOMIC DNA]</scope>
    <source>
        <strain evidence="4">DSM 19732 / NBRC 101661 / EBR45</strain>
    </source>
</reference>
<proteinExistence type="predicted"/>
<feature type="domain" description="BIG2" evidence="2">
    <location>
        <begin position="405"/>
        <end position="482"/>
    </location>
</feature>
<keyword evidence="1" id="KW-1133">Transmembrane helix</keyword>
<dbReference type="PANTHER" id="PTHR23019">
    <property type="entry name" value="NUCLEAR PORE MEMBRANE GLYCOPROTEIN GP210-RELATED"/>
    <property type="match status" value="1"/>
</dbReference>
<dbReference type="InterPro" id="IPR045197">
    <property type="entry name" value="NUP210-like"/>
</dbReference>
<evidence type="ECO:0000313" key="3">
    <source>
        <dbReference type="EMBL" id="AEV67517.1"/>
    </source>
</evidence>
<dbReference type="STRING" id="720554.Clocl_0821"/>
<dbReference type="SMART" id="SM00635">
    <property type="entry name" value="BID_2"/>
    <property type="match status" value="6"/>
</dbReference>
<dbReference type="OrthoDB" id="2046310at2"/>
<protein>
    <submittedName>
        <fullName evidence="3">Ig-like domain-containing surface protein</fullName>
    </submittedName>
</protein>
<keyword evidence="1" id="KW-0472">Membrane</keyword>
<dbReference type="Proteomes" id="UP000005435">
    <property type="component" value="Chromosome"/>
</dbReference>
<evidence type="ECO:0000256" key="1">
    <source>
        <dbReference type="SAM" id="Phobius"/>
    </source>
</evidence>
<feature type="domain" description="BIG2" evidence="2">
    <location>
        <begin position="237"/>
        <end position="314"/>
    </location>
</feature>
<dbReference type="PANTHER" id="PTHR23019:SF0">
    <property type="entry name" value="NUCLEAR PORE MEMBRANE GLYCOPROTEIN 210"/>
    <property type="match status" value="1"/>
</dbReference>